<keyword evidence="1" id="KW-0067">ATP-binding</keyword>
<dbReference type="AlphaFoldDB" id="A0A6G0Y2T7"/>
<evidence type="ECO:0000313" key="4">
    <source>
        <dbReference type="Proteomes" id="UP000478052"/>
    </source>
</evidence>
<dbReference type="GO" id="GO:0000723">
    <property type="term" value="P:telomere maintenance"/>
    <property type="evidence" value="ECO:0007669"/>
    <property type="project" value="InterPro"/>
</dbReference>
<keyword evidence="1" id="KW-0234">DNA repair</keyword>
<comment type="catalytic activity">
    <reaction evidence="1">
        <text>ATP + H2O = ADP + phosphate + H(+)</text>
        <dbReference type="Rhea" id="RHEA:13065"/>
        <dbReference type="ChEBI" id="CHEBI:15377"/>
        <dbReference type="ChEBI" id="CHEBI:15378"/>
        <dbReference type="ChEBI" id="CHEBI:30616"/>
        <dbReference type="ChEBI" id="CHEBI:43474"/>
        <dbReference type="ChEBI" id="CHEBI:456216"/>
        <dbReference type="EC" id="5.6.2.3"/>
    </reaction>
</comment>
<dbReference type="InterPro" id="IPR027417">
    <property type="entry name" value="P-loop_NTPase"/>
</dbReference>
<comment type="caution">
    <text evidence="3">The sequence shown here is derived from an EMBL/GenBank/DDBJ whole genome shotgun (WGS) entry which is preliminary data.</text>
</comment>
<dbReference type="Pfam" id="PF05970">
    <property type="entry name" value="PIF1"/>
    <property type="match status" value="1"/>
</dbReference>
<dbReference type="InterPro" id="IPR010285">
    <property type="entry name" value="DNA_helicase_pif1-like_DEAD"/>
</dbReference>
<dbReference type="OrthoDB" id="1728974at2759"/>
<dbReference type="PANTHER" id="PTHR10492">
    <property type="match status" value="1"/>
</dbReference>
<protein>
    <recommendedName>
        <fullName evidence="1">ATP-dependent DNA helicase</fullName>
        <ecNumber evidence="1">5.6.2.3</ecNumber>
    </recommendedName>
</protein>
<evidence type="ECO:0000259" key="2">
    <source>
        <dbReference type="Pfam" id="PF05970"/>
    </source>
</evidence>
<dbReference type="GO" id="GO:0016787">
    <property type="term" value="F:hydrolase activity"/>
    <property type="evidence" value="ECO:0007669"/>
    <property type="project" value="UniProtKB-KW"/>
</dbReference>
<proteinExistence type="inferred from homology"/>
<organism evidence="3 4">
    <name type="scientific">Aphis craccivora</name>
    <name type="common">Cowpea aphid</name>
    <dbReference type="NCBI Taxonomy" id="307492"/>
    <lineage>
        <taxon>Eukaryota</taxon>
        <taxon>Metazoa</taxon>
        <taxon>Ecdysozoa</taxon>
        <taxon>Arthropoda</taxon>
        <taxon>Hexapoda</taxon>
        <taxon>Insecta</taxon>
        <taxon>Pterygota</taxon>
        <taxon>Neoptera</taxon>
        <taxon>Paraneoptera</taxon>
        <taxon>Hemiptera</taxon>
        <taxon>Sternorrhyncha</taxon>
        <taxon>Aphidomorpha</taxon>
        <taxon>Aphidoidea</taxon>
        <taxon>Aphididae</taxon>
        <taxon>Aphidini</taxon>
        <taxon>Aphis</taxon>
        <taxon>Aphis</taxon>
    </lineage>
</organism>
<sequence length="89" mass="9964">MFPGLLLTVANRLFKDIMGSELPFGGKPVLFAGDFRQILPVVRRGTRSDIVMSSINTVRLSFVMTINKSQRQTFNKVVLLLRAPVFTHG</sequence>
<dbReference type="GO" id="GO:0006281">
    <property type="term" value="P:DNA repair"/>
    <property type="evidence" value="ECO:0007669"/>
    <property type="project" value="UniProtKB-KW"/>
</dbReference>
<dbReference type="GO" id="GO:0006310">
    <property type="term" value="P:DNA recombination"/>
    <property type="evidence" value="ECO:0007669"/>
    <property type="project" value="UniProtKB-KW"/>
</dbReference>
<dbReference type="GO" id="GO:0005524">
    <property type="term" value="F:ATP binding"/>
    <property type="evidence" value="ECO:0007669"/>
    <property type="project" value="UniProtKB-KW"/>
</dbReference>
<keyword evidence="4" id="KW-1185">Reference proteome</keyword>
<keyword evidence="1" id="KW-0378">Hydrolase</keyword>
<gene>
    <name evidence="3" type="ORF">FWK35_00016065</name>
</gene>
<feature type="domain" description="DNA helicase Pif1-like DEAD-box helicase" evidence="2">
    <location>
        <begin position="11"/>
        <end position="60"/>
    </location>
</feature>
<comment type="similarity">
    <text evidence="1">Belongs to the helicase family.</text>
</comment>
<dbReference type="EC" id="5.6.2.3" evidence="1"/>
<dbReference type="Gene3D" id="3.40.50.300">
    <property type="entry name" value="P-loop containing nucleotide triphosphate hydrolases"/>
    <property type="match status" value="1"/>
</dbReference>
<dbReference type="EMBL" id="VUJU01006641">
    <property type="protein sequence ID" value="KAF0747992.1"/>
    <property type="molecule type" value="Genomic_DNA"/>
</dbReference>
<name>A0A6G0Y2T7_APHCR</name>
<dbReference type="Proteomes" id="UP000478052">
    <property type="component" value="Unassembled WGS sequence"/>
</dbReference>
<dbReference type="PANTHER" id="PTHR10492:SF94">
    <property type="entry name" value="ATP-DEPENDENT DNA HELICASE"/>
    <property type="match status" value="1"/>
</dbReference>
<comment type="cofactor">
    <cofactor evidence="1">
        <name>Mg(2+)</name>
        <dbReference type="ChEBI" id="CHEBI:18420"/>
    </cofactor>
</comment>
<keyword evidence="1" id="KW-0233">DNA recombination</keyword>
<keyword evidence="1 3" id="KW-0347">Helicase</keyword>
<evidence type="ECO:0000313" key="3">
    <source>
        <dbReference type="EMBL" id="KAF0747992.1"/>
    </source>
</evidence>
<reference evidence="3 4" key="1">
    <citation type="submission" date="2019-08" db="EMBL/GenBank/DDBJ databases">
        <title>Whole genome of Aphis craccivora.</title>
        <authorList>
            <person name="Voronova N.V."/>
            <person name="Shulinski R.S."/>
            <person name="Bandarenka Y.V."/>
            <person name="Zhorov D.G."/>
            <person name="Warner D."/>
        </authorList>
    </citation>
    <scope>NUCLEOTIDE SEQUENCE [LARGE SCALE GENOMIC DNA]</scope>
    <source>
        <strain evidence="3">180601</strain>
        <tissue evidence="3">Whole Body</tissue>
    </source>
</reference>
<accession>A0A6G0Y2T7</accession>
<keyword evidence="1" id="KW-0547">Nucleotide-binding</keyword>
<dbReference type="GO" id="GO:0043139">
    <property type="term" value="F:5'-3' DNA helicase activity"/>
    <property type="evidence" value="ECO:0007669"/>
    <property type="project" value="UniProtKB-EC"/>
</dbReference>
<evidence type="ECO:0000256" key="1">
    <source>
        <dbReference type="RuleBase" id="RU363044"/>
    </source>
</evidence>
<keyword evidence="1" id="KW-0227">DNA damage</keyword>